<proteinExistence type="predicted"/>
<reference evidence="2 3" key="1">
    <citation type="journal article" date="2019" name="Genome Biol. Evol.">
        <title>Insights into the evolution of the New World diploid cottons (Gossypium, subgenus Houzingenia) based on genome sequencing.</title>
        <authorList>
            <person name="Grover C.E."/>
            <person name="Arick M.A. 2nd"/>
            <person name="Thrash A."/>
            <person name="Conover J.L."/>
            <person name="Sanders W.S."/>
            <person name="Peterson D.G."/>
            <person name="Frelichowski J.E."/>
            <person name="Scheffler J.A."/>
            <person name="Scheffler B.E."/>
            <person name="Wendel J.F."/>
        </authorList>
    </citation>
    <scope>NUCLEOTIDE SEQUENCE [LARGE SCALE GENOMIC DNA]</scope>
    <source>
        <strain evidence="2">157</strain>
        <tissue evidence="2">Leaf</tissue>
    </source>
</reference>
<feature type="region of interest" description="Disordered" evidence="1">
    <location>
        <begin position="1"/>
        <end position="24"/>
    </location>
</feature>
<evidence type="ECO:0000313" key="3">
    <source>
        <dbReference type="Proteomes" id="UP000593572"/>
    </source>
</evidence>
<evidence type="ECO:0000256" key="1">
    <source>
        <dbReference type="SAM" id="MobiDB-lite"/>
    </source>
</evidence>
<organism evidence="2 3">
    <name type="scientific">Gossypium lobatum</name>
    <dbReference type="NCBI Taxonomy" id="34289"/>
    <lineage>
        <taxon>Eukaryota</taxon>
        <taxon>Viridiplantae</taxon>
        <taxon>Streptophyta</taxon>
        <taxon>Embryophyta</taxon>
        <taxon>Tracheophyta</taxon>
        <taxon>Spermatophyta</taxon>
        <taxon>Magnoliopsida</taxon>
        <taxon>eudicotyledons</taxon>
        <taxon>Gunneridae</taxon>
        <taxon>Pentapetalae</taxon>
        <taxon>rosids</taxon>
        <taxon>malvids</taxon>
        <taxon>Malvales</taxon>
        <taxon>Malvaceae</taxon>
        <taxon>Malvoideae</taxon>
        <taxon>Gossypium</taxon>
    </lineage>
</organism>
<dbReference type="AlphaFoldDB" id="A0A7J8MQ28"/>
<keyword evidence="3" id="KW-1185">Reference proteome</keyword>
<sequence>MNRSQGNRKKRSPNTPPSVTPKLQPRILSWVKSRSSNAAKILNNLSRISMCKGKR</sequence>
<name>A0A7J8MQ28_9ROSI</name>
<evidence type="ECO:0000313" key="2">
    <source>
        <dbReference type="EMBL" id="MBA0566805.1"/>
    </source>
</evidence>
<accession>A0A7J8MQ28</accession>
<protein>
    <submittedName>
        <fullName evidence="2">Uncharacterized protein</fullName>
    </submittedName>
</protein>
<dbReference type="Proteomes" id="UP000593572">
    <property type="component" value="Unassembled WGS sequence"/>
</dbReference>
<comment type="caution">
    <text evidence="2">The sequence shown here is derived from an EMBL/GenBank/DDBJ whole genome shotgun (WGS) entry which is preliminary data.</text>
</comment>
<feature type="compositionally biased region" description="Basic residues" evidence="1">
    <location>
        <begin position="1"/>
        <end position="12"/>
    </location>
</feature>
<gene>
    <name evidence="2" type="ORF">Golob_011588</name>
</gene>
<dbReference type="EMBL" id="JABEZX010000009">
    <property type="protein sequence ID" value="MBA0566805.1"/>
    <property type="molecule type" value="Genomic_DNA"/>
</dbReference>